<dbReference type="RefSeq" id="WP_092914009.1">
    <property type="nucleotide sequence ID" value="NZ_FOXB01000052.1"/>
</dbReference>
<keyword evidence="2" id="KW-1185">Reference proteome</keyword>
<proteinExistence type="predicted"/>
<organism evidence="1 2">
    <name type="scientific">Hydrogenimonas thermophila</name>
    <dbReference type="NCBI Taxonomy" id="223786"/>
    <lineage>
        <taxon>Bacteria</taxon>
        <taxon>Pseudomonadati</taxon>
        <taxon>Campylobacterota</taxon>
        <taxon>Epsilonproteobacteria</taxon>
        <taxon>Campylobacterales</taxon>
        <taxon>Hydrogenimonadaceae</taxon>
        <taxon>Hydrogenimonas</taxon>
    </lineage>
</organism>
<sequence length="260" mass="30013">MYTERLTFFIDILGFKEIIEKTETDSSLIESLFNVLISVTSENLKLGVTGNINHEIIPEEEKEKALAIMKEFSESIIKQLDIKATQFSDCLVFSVPVENEMACFSIFEAIAKLMTKLHAEYNLLLRGGVSIGKICHEEGGPLFGPALVEAYEIESKQAVYPRVLLSKDVAKGVLRTQMHKFMLSLFEKEEDDLYISLATAYYYLIHESTVFNKEQLRKNFFLSKKAIYEQIDLVKVEKVKKKYQWLYLKMEKMESKISTR</sequence>
<dbReference type="OrthoDB" id="9181325at2"/>
<dbReference type="STRING" id="223786.SAMN05216234_1529"/>
<evidence type="ECO:0000313" key="1">
    <source>
        <dbReference type="EMBL" id="SFP88766.1"/>
    </source>
</evidence>
<reference evidence="1 2" key="1">
    <citation type="submission" date="2016-10" db="EMBL/GenBank/DDBJ databases">
        <authorList>
            <person name="de Groot N.N."/>
        </authorList>
    </citation>
    <scope>NUCLEOTIDE SEQUENCE [LARGE SCALE GENOMIC DNA]</scope>
    <source>
        <strain evidence="1 2">EP1-55-1</strain>
    </source>
</reference>
<accession>A0A1I5U2G2</accession>
<protein>
    <submittedName>
        <fullName evidence="1">Uncharacterized protein</fullName>
    </submittedName>
</protein>
<gene>
    <name evidence="1" type="ORF">SAMN05216234_1529</name>
</gene>
<name>A0A1I5U2G2_9BACT</name>
<evidence type="ECO:0000313" key="2">
    <source>
        <dbReference type="Proteomes" id="UP000199227"/>
    </source>
</evidence>
<dbReference type="EMBL" id="FOXB01000052">
    <property type="protein sequence ID" value="SFP88766.1"/>
    <property type="molecule type" value="Genomic_DNA"/>
</dbReference>
<dbReference type="AlphaFoldDB" id="A0A1I5U2G2"/>
<dbReference type="Proteomes" id="UP000199227">
    <property type="component" value="Unassembled WGS sequence"/>
</dbReference>